<protein>
    <submittedName>
        <fullName evidence="1">Uncharacterized protein</fullName>
    </submittedName>
</protein>
<gene>
    <name evidence="1" type="ORF">SDC9_162511</name>
</gene>
<organism evidence="1">
    <name type="scientific">bioreactor metagenome</name>
    <dbReference type="NCBI Taxonomy" id="1076179"/>
    <lineage>
        <taxon>unclassified sequences</taxon>
        <taxon>metagenomes</taxon>
        <taxon>ecological metagenomes</taxon>
    </lineage>
</organism>
<dbReference type="EMBL" id="VSSQ01061892">
    <property type="protein sequence ID" value="MPN15182.1"/>
    <property type="molecule type" value="Genomic_DNA"/>
</dbReference>
<sequence length="120" mass="12503">MQVTAAEPVSIAVMVPFASTLTIFSLDETQINPLFSASFGRTETVALYFLPFSTDTVCSEMAILSTACPTVTIHVAALSLAASLDSALITALPGATAQIKPFPSTVAMVSSEDVNLIVFS</sequence>
<dbReference type="AlphaFoldDB" id="A0A645FNM8"/>
<proteinExistence type="predicted"/>
<evidence type="ECO:0000313" key="1">
    <source>
        <dbReference type="EMBL" id="MPN15182.1"/>
    </source>
</evidence>
<name>A0A645FNM8_9ZZZZ</name>
<comment type="caution">
    <text evidence="1">The sequence shown here is derived from an EMBL/GenBank/DDBJ whole genome shotgun (WGS) entry which is preliminary data.</text>
</comment>
<reference evidence="1" key="1">
    <citation type="submission" date="2019-08" db="EMBL/GenBank/DDBJ databases">
        <authorList>
            <person name="Kucharzyk K."/>
            <person name="Murdoch R.W."/>
            <person name="Higgins S."/>
            <person name="Loffler F."/>
        </authorList>
    </citation>
    <scope>NUCLEOTIDE SEQUENCE</scope>
</reference>
<accession>A0A645FNM8</accession>